<comment type="caution">
    <text evidence="4">The sequence shown here is derived from an EMBL/GenBank/DDBJ whole genome shotgun (WGS) entry which is preliminary data.</text>
</comment>
<gene>
    <name evidence="4" type="ORF">ACFYZM_18575</name>
</gene>
<dbReference type="SUPFAM" id="SSF56059">
    <property type="entry name" value="Glutathione synthetase ATP-binding domain-like"/>
    <property type="match status" value="1"/>
</dbReference>
<evidence type="ECO:0000259" key="3">
    <source>
        <dbReference type="PROSITE" id="PS50975"/>
    </source>
</evidence>
<name>A0ABW6U0A9_9ACTN</name>
<dbReference type="PROSITE" id="PS50975">
    <property type="entry name" value="ATP_GRASP"/>
    <property type="match status" value="1"/>
</dbReference>
<keyword evidence="1" id="KW-0547">Nucleotide-binding</keyword>
<proteinExistence type="predicted"/>
<keyword evidence="5" id="KW-1185">Reference proteome</keyword>
<dbReference type="InterPro" id="IPR013815">
    <property type="entry name" value="ATP_grasp_subdomain_1"/>
</dbReference>
<organism evidence="4 5">
    <name type="scientific">Streptomyces nondiastaticus</name>
    <dbReference type="NCBI Taxonomy" id="3154512"/>
    <lineage>
        <taxon>Bacteria</taxon>
        <taxon>Bacillati</taxon>
        <taxon>Actinomycetota</taxon>
        <taxon>Actinomycetes</taxon>
        <taxon>Kitasatosporales</taxon>
        <taxon>Streptomycetaceae</taxon>
        <taxon>Streptomyces</taxon>
    </lineage>
</organism>
<sequence length="454" mass="47681">MMRVLVLGEFRADRLLPPLLRAGAEAVVLGFAPRLAPFLAASLGADVLCGELPAALGEQDVPRLLAHWRADVAVPNTGCPGQEQFLPLYARAAHQWRTAERRMPVHPEGFAELVSDKVALHRTAEERGWPVPRGVVCGAAPAVRAAARELGLPVMVKEARSEFHAGRHYARDDGELGRACAEVTYPVLVQEALAGEEYGIEFLSDGSPGSCGAFGSCGAMTVAWPVASLGRLDEECAPGRRVRVAPAALPAHVQAELAGTVRDMTDTFRPHGPWQMDFAVTDEGRLAVIELNGRLGGVSNMSWAATGADPHLAHARSVLAAPAGGLRAGPPPPRRTALELPVLSGTPLPPAPEGTGLILFPGSPANPGPLVGGYSRPVLTVPEGREEAALAWLRGLPPGTLLNSPREAAGQLARGTRGLREAGPLVLGPRQAPEPEPDPDPDPEPKPGLTREGS</sequence>
<evidence type="ECO:0000313" key="5">
    <source>
        <dbReference type="Proteomes" id="UP001602123"/>
    </source>
</evidence>
<evidence type="ECO:0000256" key="1">
    <source>
        <dbReference type="PROSITE-ProRule" id="PRU00409"/>
    </source>
</evidence>
<dbReference type="EMBL" id="JBIAUT010000006">
    <property type="protein sequence ID" value="MFF4218268.1"/>
    <property type="molecule type" value="Genomic_DNA"/>
</dbReference>
<reference evidence="4 5" key="1">
    <citation type="submission" date="2024-10" db="EMBL/GenBank/DDBJ databases">
        <title>The Natural Products Discovery Center: Release of the First 8490 Sequenced Strains for Exploring Actinobacteria Biosynthetic Diversity.</title>
        <authorList>
            <person name="Kalkreuter E."/>
            <person name="Kautsar S.A."/>
            <person name="Yang D."/>
            <person name="Bader C.D."/>
            <person name="Teijaro C.N."/>
            <person name="Fluegel L."/>
            <person name="Davis C.M."/>
            <person name="Simpson J.R."/>
            <person name="Lauterbach L."/>
            <person name="Steele A.D."/>
            <person name="Gui C."/>
            <person name="Meng S."/>
            <person name="Li G."/>
            <person name="Viehrig K."/>
            <person name="Ye F."/>
            <person name="Su P."/>
            <person name="Kiefer A.F."/>
            <person name="Nichols A."/>
            <person name="Cepeda A.J."/>
            <person name="Yan W."/>
            <person name="Fan B."/>
            <person name="Jiang Y."/>
            <person name="Adhikari A."/>
            <person name="Zheng C.-J."/>
            <person name="Schuster L."/>
            <person name="Cowan T.M."/>
            <person name="Smanski M.J."/>
            <person name="Chevrette M.G."/>
            <person name="De Carvalho L.P.S."/>
            <person name="Shen B."/>
        </authorList>
    </citation>
    <scope>NUCLEOTIDE SEQUENCE [LARGE SCALE GENOMIC DNA]</scope>
    <source>
        <strain evidence="4 5">NPDC001650</strain>
    </source>
</reference>
<dbReference type="Gene3D" id="3.30.470.20">
    <property type="entry name" value="ATP-grasp fold, B domain"/>
    <property type="match status" value="1"/>
</dbReference>
<dbReference type="RefSeq" id="WP_388628347.1">
    <property type="nucleotide sequence ID" value="NZ_JBIAUT010000006.1"/>
</dbReference>
<evidence type="ECO:0000256" key="2">
    <source>
        <dbReference type="SAM" id="MobiDB-lite"/>
    </source>
</evidence>
<evidence type="ECO:0000313" key="4">
    <source>
        <dbReference type="EMBL" id="MFF4218268.1"/>
    </source>
</evidence>
<feature type="domain" description="ATP-grasp" evidence="3">
    <location>
        <begin position="121"/>
        <end position="319"/>
    </location>
</feature>
<keyword evidence="1" id="KW-0067">ATP-binding</keyword>
<feature type="region of interest" description="Disordered" evidence="2">
    <location>
        <begin position="404"/>
        <end position="454"/>
    </location>
</feature>
<dbReference type="Proteomes" id="UP001602123">
    <property type="component" value="Unassembled WGS sequence"/>
</dbReference>
<protein>
    <recommendedName>
        <fullName evidence="3">ATP-grasp domain-containing protein</fullName>
    </recommendedName>
</protein>
<accession>A0ABW6U0A9</accession>
<dbReference type="InterPro" id="IPR011761">
    <property type="entry name" value="ATP-grasp"/>
</dbReference>
<dbReference type="Gene3D" id="3.30.1490.20">
    <property type="entry name" value="ATP-grasp fold, A domain"/>
    <property type="match status" value="1"/>
</dbReference>